<comment type="caution">
    <text evidence="14">The sequence shown here is derived from an EMBL/GenBank/DDBJ whole genome shotgun (WGS) entry which is preliminary data.</text>
</comment>
<dbReference type="FunFam" id="2.10.25.10:FF:000015">
    <property type="entry name" value="neurexin-1 isoform X1"/>
    <property type="match status" value="1"/>
</dbReference>
<dbReference type="PANTHER" id="PTHR15036">
    <property type="entry name" value="PIKACHURIN-LIKE PROTEIN"/>
    <property type="match status" value="1"/>
</dbReference>
<evidence type="ECO:0000256" key="11">
    <source>
        <dbReference type="SAM" id="Phobius"/>
    </source>
</evidence>
<evidence type="ECO:0000256" key="2">
    <source>
        <dbReference type="ARBA" id="ARBA00022536"/>
    </source>
</evidence>
<dbReference type="SUPFAM" id="SSF49899">
    <property type="entry name" value="Concanavalin A-like lectins/glucanases"/>
    <property type="match status" value="4"/>
</dbReference>
<feature type="region of interest" description="Disordered" evidence="10">
    <location>
        <begin position="821"/>
        <end position="1182"/>
    </location>
</feature>
<dbReference type="PROSITE" id="PS50026">
    <property type="entry name" value="EGF_3"/>
    <property type="match status" value="2"/>
</dbReference>
<gene>
    <name evidence="14" type="ORF">NHX12_010556</name>
</gene>
<feature type="compositionally biased region" description="Polar residues" evidence="10">
    <location>
        <begin position="966"/>
        <end position="978"/>
    </location>
</feature>
<protein>
    <recommendedName>
        <fullName evidence="16">Neurexin 2</fullName>
    </recommendedName>
</protein>
<evidence type="ECO:0008006" key="16">
    <source>
        <dbReference type="Google" id="ProtNLM"/>
    </source>
</evidence>
<feature type="domain" description="Laminin G" evidence="12">
    <location>
        <begin position="431"/>
        <end position="598"/>
    </location>
</feature>
<evidence type="ECO:0000256" key="1">
    <source>
        <dbReference type="ARBA" id="ARBA00004479"/>
    </source>
</evidence>
<dbReference type="SUPFAM" id="SSF57196">
    <property type="entry name" value="EGF/Laminin"/>
    <property type="match status" value="1"/>
</dbReference>
<evidence type="ECO:0000256" key="7">
    <source>
        <dbReference type="ARBA" id="ARBA00023157"/>
    </source>
</evidence>
<evidence type="ECO:0000313" key="14">
    <source>
        <dbReference type="EMBL" id="KAJ3589713.1"/>
    </source>
</evidence>
<dbReference type="Gene3D" id="2.60.120.200">
    <property type="match status" value="4"/>
</dbReference>
<evidence type="ECO:0000256" key="4">
    <source>
        <dbReference type="ARBA" id="ARBA00022737"/>
    </source>
</evidence>
<evidence type="ECO:0000256" key="5">
    <source>
        <dbReference type="ARBA" id="ARBA00022989"/>
    </source>
</evidence>
<dbReference type="OrthoDB" id="6275838at2759"/>
<evidence type="ECO:0000313" key="15">
    <source>
        <dbReference type="Proteomes" id="UP001148018"/>
    </source>
</evidence>
<keyword evidence="2 9" id="KW-0245">EGF-like domain</keyword>
<comment type="function">
    <text evidence="8">Neuronal cell surface protein that may be involved in cell recognition and cell adhesion.</text>
</comment>
<feature type="domain" description="Laminin G" evidence="12">
    <location>
        <begin position="1"/>
        <end position="74"/>
    </location>
</feature>
<dbReference type="InterPro" id="IPR013320">
    <property type="entry name" value="ConA-like_dom_sf"/>
</dbReference>
<evidence type="ECO:0000259" key="12">
    <source>
        <dbReference type="PROSITE" id="PS50025"/>
    </source>
</evidence>
<dbReference type="InterPro" id="IPR001791">
    <property type="entry name" value="Laminin_G"/>
</dbReference>
<keyword evidence="5 11" id="KW-1133">Transmembrane helix</keyword>
<comment type="subcellular location">
    <subcellularLocation>
        <location evidence="1">Membrane</location>
        <topology evidence="1">Single-pass type I membrane protein</topology>
    </subcellularLocation>
</comment>
<dbReference type="EMBL" id="JANIIK010000115">
    <property type="protein sequence ID" value="KAJ3589713.1"/>
    <property type="molecule type" value="Genomic_DNA"/>
</dbReference>
<feature type="non-terminal residue" evidence="14">
    <location>
        <position position="1227"/>
    </location>
</feature>
<keyword evidence="4" id="KW-0677">Repeat</keyword>
<dbReference type="InterPro" id="IPR050372">
    <property type="entry name" value="Neurexin-related_CASP"/>
</dbReference>
<dbReference type="InterPro" id="IPR000742">
    <property type="entry name" value="EGF"/>
</dbReference>
<feature type="domain" description="EGF-like" evidence="13">
    <location>
        <begin position="770"/>
        <end position="807"/>
    </location>
</feature>
<dbReference type="GO" id="GO:0016020">
    <property type="term" value="C:membrane"/>
    <property type="evidence" value="ECO:0007669"/>
    <property type="project" value="UniProtKB-SubCell"/>
</dbReference>
<dbReference type="SMART" id="SM00282">
    <property type="entry name" value="LamG"/>
    <property type="match status" value="2"/>
</dbReference>
<evidence type="ECO:0000256" key="8">
    <source>
        <dbReference type="ARBA" id="ARBA00054347"/>
    </source>
</evidence>
<keyword evidence="6 11" id="KW-0472">Membrane</keyword>
<evidence type="ECO:0000259" key="13">
    <source>
        <dbReference type="PROSITE" id="PS50026"/>
    </source>
</evidence>
<dbReference type="PROSITE" id="PS50025">
    <property type="entry name" value="LAM_G_DOMAIN"/>
    <property type="match status" value="3"/>
</dbReference>
<feature type="domain" description="Laminin G" evidence="12">
    <location>
        <begin position="577"/>
        <end position="767"/>
    </location>
</feature>
<dbReference type="Pfam" id="PF02210">
    <property type="entry name" value="Laminin_G_2"/>
    <property type="match status" value="2"/>
</dbReference>
<dbReference type="CDD" id="cd00110">
    <property type="entry name" value="LamG"/>
    <property type="match status" value="3"/>
</dbReference>
<evidence type="ECO:0000256" key="10">
    <source>
        <dbReference type="SAM" id="MobiDB-lite"/>
    </source>
</evidence>
<keyword evidence="3 11" id="KW-0812">Transmembrane</keyword>
<name>A0A9Q0DLJ6_9TELE</name>
<accession>A0A9Q0DLJ6</accession>
<evidence type="ECO:0000256" key="3">
    <source>
        <dbReference type="ARBA" id="ARBA00022692"/>
    </source>
</evidence>
<comment type="caution">
    <text evidence="9">Lacks conserved residue(s) required for the propagation of feature annotation.</text>
</comment>
<dbReference type="FunFam" id="2.10.25.10:FF:000029">
    <property type="entry name" value="neurexin-1 isoform X1"/>
    <property type="match status" value="1"/>
</dbReference>
<sequence length="1227" mass="132989">VTILVDGILTTTGYTQEDYTMLGSDDLFYIGGSQNTADLPGSPVSNNFMGCLKDNLTRVSSYLFLQNLTCVSSCLFLQNLTRVSSYLFLQNLTRVSSYLFLQCLTRVSSYLFLQNLTRVSSYLLLLYLTRVSSYLFLQNLTRVSSYLFLQCLTRVSSYLFLLYLTSVSSYLFLQNLTRVSSYLFLHVSSYLFLQNLTRVSSYLFLQNLTRVSSYLFLQNLTRVSSYLFLQCLTRVSSYLFLLYLTSVVYKNNEFRLELSRLAEQRHPKVGIHGDLVFRCEDVEALEPVTFDTPASYLTLPRWSAKRTGAISFDFRTTEPSGLLLIKMRASDLRLTHGEWCHVDFQREGRKGFISVNSLSLPFSANEGSEILDLDGDMYLDLFIDGQSRDLRKLAEVQGAAGVSALCTRETHIRCAKDTCLNGGHCREAWNRHVCDCNGTGYLGASCETEAEDLSLRFMSQRAYGLLVATTSLESADTLRLELDGGRVKLTVNLGVSPDDCIRIDCTLSKGPEMLVVGQKLNDNEWHTVKVVRRGKNLQLSVDNVTVEGHMTGAHTRLEFNSVETGIMTERRFISVMPSNFIGHLQALVFNGAPYLDQCKNGDISYCELNARFGMRHIVANPVSFGSAESYMAFSTLQAYASMHLFFHYIHYVFDLGNGPSLMKGNSDKPLNDNQWHNVVVSRDAGNVHTLKIDAHTVTQHSNGARNLDLKGELYIGGVGKGMYGSLPRLIASREGYQGCLASMDLNGRLPDLLADALHKVGQVERGCGGPSTTCTEDSCLHQGVCLQLWEGFFCDCTMTTYGGPFCSDRDRNRRGKQTLNTAVSPAILGSPTPGAPPPSAHTRLASQTELQAVPQHASNGKAVPQHASNGKAVPPHASKGKAVPPHASNGKAVPQHASNGKAVPQHASNGKDVPQHASNRKAVPQHASNGKAVPQRASNGKAVPQHVSNGKAVPQRASNGKAVPQHASNGTAVPQHASNGKAVPQRASNGKAVPQHASNGKAVPQRASNGKAVPQHASNGKAVPPHASKGKAVPPHASNGKAVPPHASNGKAVPQHASNGKAVPQRASNGKAVPQHASNGKAVLHRASNGKAVPQHASNRKAVSRHASNGKAVPPQASNGKAVPQRASYGKAVPPHASNGKAVPPHASNGKAVPPHTSNGKTVPPHASNGKAVPQHASNGKAVPHRASYGRLFLNVLLMGRLFLNMLLMGRLFLIVLLMEGCSSTCF</sequence>
<dbReference type="AlphaFoldDB" id="A0A9Q0DLJ6"/>
<organism evidence="14 15">
    <name type="scientific">Muraenolepis orangiensis</name>
    <name type="common">Patagonian moray cod</name>
    <dbReference type="NCBI Taxonomy" id="630683"/>
    <lineage>
        <taxon>Eukaryota</taxon>
        <taxon>Metazoa</taxon>
        <taxon>Chordata</taxon>
        <taxon>Craniata</taxon>
        <taxon>Vertebrata</taxon>
        <taxon>Euteleostomi</taxon>
        <taxon>Actinopterygii</taxon>
        <taxon>Neopterygii</taxon>
        <taxon>Teleostei</taxon>
        <taxon>Neoteleostei</taxon>
        <taxon>Acanthomorphata</taxon>
        <taxon>Zeiogadaria</taxon>
        <taxon>Gadariae</taxon>
        <taxon>Gadiformes</taxon>
        <taxon>Muraenolepidoidei</taxon>
        <taxon>Muraenolepididae</taxon>
        <taxon>Muraenolepis</taxon>
    </lineage>
</organism>
<dbReference type="Gene3D" id="2.10.25.10">
    <property type="entry name" value="Laminin"/>
    <property type="match status" value="2"/>
</dbReference>
<dbReference type="PANTHER" id="PTHR15036:SF92">
    <property type="entry name" value="NEUREXIN 2A ALPHA"/>
    <property type="match status" value="1"/>
</dbReference>
<dbReference type="CDD" id="cd00054">
    <property type="entry name" value="EGF_CA"/>
    <property type="match status" value="1"/>
</dbReference>
<dbReference type="Proteomes" id="UP001148018">
    <property type="component" value="Unassembled WGS sequence"/>
</dbReference>
<reference evidence="14" key="1">
    <citation type="submission" date="2022-07" db="EMBL/GenBank/DDBJ databases">
        <title>Chromosome-level genome of Muraenolepis orangiensis.</title>
        <authorList>
            <person name="Kim J."/>
        </authorList>
    </citation>
    <scope>NUCLEOTIDE SEQUENCE</scope>
    <source>
        <strain evidence="14">KU_S4_2022</strain>
        <tissue evidence="14">Muscle</tissue>
    </source>
</reference>
<keyword evidence="7" id="KW-1015">Disulfide bond</keyword>
<evidence type="ECO:0000256" key="6">
    <source>
        <dbReference type="ARBA" id="ARBA00023136"/>
    </source>
</evidence>
<evidence type="ECO:0000256" key="9">
    <source>
        <dbReference type="PROSITE-ProRule" id="PRU00076"/>
    </source>
</evidence>
<feature type="domain" description="EGF-like" evidence="13">
    <location>
        <begin position="410"/>
        <end position="447"/>
    </location>
</feature>
<keyword evidence="15" id="KW-1185">Reference proteome</keyword>
<proteinExistence type="predicted"/>
<feature type="transmembrane region" description="Helical" evidence="11">
    <location>
        <begin position="1192"/>
        <end position="1218"/>
    </location>
</feature>
<dbReference type="SMART" id="SM00181">
    <property type="entry name" value="EGF"/>
    <property type="match status" value="2"/>
</dbReference>